<evidence type="ECO:0000313" key="1">
    <source>
        <dbReference type="EMBL" id="GFG36087.1"/>
    </source>
</evidence>
<name>A0A6L2Q2K7_COPFO</name>
<dbReference type="InterPro" id="IPR029063">
    <property type="entry name" value="SAM-dependent_MTases_sf"/>
</dbReference>
<organism evidence="1 2">
    <name type="scientific">Coptotermes formosanus</name>
    <name type="common">Formosan subterranean termite</name>
    <dbReference type="NCBI Taxonomy" id="36987"/>
    <lineage>
        <taxon>Eukaryota</taxon>
        <taxon>Metazoa</taxon>
        <taxon>Ecdysozoa</taxon>
        <taxon>Arthropoda</taxon>
        <taxon>Hexapoda</taxon>
        <taxon>Insecta</taxon>
        <taxon>Pterygota</taxon>
        <taxon>Neoptera</taxon>
        <taxon>Polyneoptera</taxon>
        <taxon>Dictyoptera</taxon>
        <taxon>Blattodea</taxon>
        <taxon>Blattoidea</taxon>
        <taxon>Termitoidae</taxon>
        <taxon>Rhinotermitidae</taxon>
        <taxon>Coptotermes</taxon>
    </lineage>
</organism>
<dbReference type="InterPro" id="IPR038899">
    <property type="entry name" value="METTL22"/>
</dbReference>
<dbReference type="Pfam" id="PF10294">
    <property type="entry name" value="Methyltransf_16"/>
    <property type="match status" value="1"/>
</dbReference>
<dbReference type="FunCoup" id="A0A6L2Q2K7">
    <property type="interactions" value="526"/>
</dbReference>
<gene>
    <name evidence="1" type="ORF">Cfor_03662</name>
</gene>
<dbReference type="EMBL" id="BLKM01000601">
    <property type="protein sequence ID" value="GFG36087.1"/>
    <property type="molecule type" value="Genomic_DNA"/>
</dbReference>
<dbReference type="Gene3D" id="3.40.50.150">
    <property type="entry name" value="Vaccinia Virus protein VP39"/>
    <property type="match status" value="1"/>
</dbReference>
<dbReference type="PANTHER" id="PTHR23108:SF0">
    <property type="entry name" value="METHYLTRANSFERASE-LIKE PROTEIN 22"/>
    <property type="match status" value="1"/>
</dbReference>
<proteinExistence type="predicted"/>
<comment type="caution">
    <text evidence="1">The sequence shown here is derived from an EMBL/GenBank/DDBJ whole genome shotgun (WGS) entry which is preliminary data.</text>
</comment>
<dbReference type="Proteomes" id="UP000502823">
    <property type="component" value="Unassembled WGS sequence"/>
</dbReference>
<protein>
    <recommendedName>
        <fullName evidence="3">Methyltransferase-like protein 22</fullName>
    </recommendedName>
</protein>
<evidence type="ECO:0000313" key="2">
    <source>
        <dbReference type="Proteomes" id="UP000502823"/>
    </source>
</evidence>
<evidence type="ECO:0008006" key="3">
    <source>
        <dbReference type="Google" id="ProtNLM"/>
    </source>
</evidence>
<dbReference type="InParanoid" id="A0A6L2Q2K7"/>
<keyword evidence="2" id="KW-1185">Reference proteome</keyword>
<sequence>MDEDGDLILCRKADEIQKEGIIAIEHSYCTTLDLVGRQIWRGALLLADFVLHHGPSLLQGHTVLELGSGVGLTSIVAAMFATEVICTDIEVGGILELIKANAARNCKLMKANFIVLGLDFFAHDWCPRVQAKLTNVTVVLVADVIYDNSVTEAFVSTLQRLLSTPPGKTVYIALEKRYVFTVADLDSVAPCYEYFLQCLRRAQAKPPGSQWQVEQLPVDFPQYFNYERVKELVLWRIVSKCL</sequence>
<dbReference type="GO" id="GO:0005634">
    <property type="term" value="C:nucleus"/>
    <property type="evidence" value="ECO:0007669"/>
    <property type="project" value="TreeGrafter"/>
</dbReference>
<reference evidence="2" key="1">
    <citation type="submission" date="2020-01" db="EMBL/GenBank/DDBJ databases">
        <title>Draft genome sequence of the Termite Coptotermes fromosanus.</title>
        <authorList>
            <person name="Itakura S."/>
            <person name="Yosikawa Y."/>
            <person name="Umezawa K."/>
        </authorList>
    </citation>
    <scope>NUCLEOTIDE SEQUENCE [LARGE SCALE GENOMIC DNA]</scope>
</reference>
<dbReference type="AlphaFoldDB" id="A0A6L2Q2K7"/>
<dbReference type="OrthoDB" id="46564at2759"/>
<accession>A0A6L2Q2K7</accession>
<dbReference type="InterPro" id="IPR019410">
    <property type="entry name" value="Methyltransf_16"/>
</dbReference>
<dbReference type="PANTHER" id="PTHR23108">
    <property type="entry name" value="METHYLTRANSFERASE-RELATED"/>
    <property type="match status" value="1"/>
</dbReference>
<dbReference type="SUPFAM" id="SSF53335">
    <property type="entry name" value="S-adenosyl-L-methionine-dependent methyltransferases"/>
    <property type="match status" value="1"/>
</dbReference>
<dbReference type="GO" id="GO:0008276">
    <property type="term" value="F:protein methyltransferase activity"/>
    <property type="evidence" value="ECO:0007669"/>
    <property type="project" value="InterPro"/>
</dbReference>